<accession>A0A0S4JS16</accession>
<name>A0A0S4JS16_BODSA</name>
<feature type="chain" id="PRO_5006622659" description="ATP pyrophosphate-lyase" evidence="2">
    <location>
        <begin position="20"/>
        <end position="1494"/>
    </location>
</feature>
<dbReference type="SUPFAM" id="SSF117281">
    <property type="entry name" value="Kelch motif"/>
    <property type="match status" value="1"/>
</dbReference>
<dbReference type="InterPro" id="IPR015915">
    <property type="entry name" value="Kelch-typ_b-propeller"/>
</dbReference>
<dbReference type="SUPFAM" id="SSF55073">
    <property type="entry name" value="Nucleotide cyclase"/>
    <property type="match status" value="1"/>
</dbReference>
<evidence type="ECO:0000256" key="2">
    <source>
        <dbReference type="SAM" id="SignalP"/>
    </source>
</evidence>
<evidence type="ECO:0000313" key="4">
    <source>
        <dbReference type="Proteomes" id="UP000051952"/>
    </source>
</evidence>
<dbReference type="Proteomes" id="UP000051952">
    <property type="component" value="Unassembled WGS sequence"/>
</dbReference>
<dbReference type="Gene3D" id="2.120.10.80">
    <property type="entry name" value="Kelch-type beta propeller"/>
    <property type="match status" value="1"/>
</dbReference>
<feature type="compositionally biased region" description="Low complexity" evidence="1">
    <location>
        <begin position="1111"/>
        <end position="1121"/>
    </location>
</feature>
<feature type="compositionally biased region" description="Basic residues" evidence="1">
    <location>
        <begin position="1095"/>
        <end position="1105"/>
    </location>
</feature>
<dbReference type="EMBL" id="CYKH01002008">
    <property type="protein sequence ID" value="CUG92116.1"/>
    <property type="molecule type" value="Genomic_DNA"/>
</dbReference>
<dbReference type="InterPro" id="IPR029787">
    <property type="entry name" value="Nucleotide_cyclase"/>
</dbReference>
<feature type="region of interest" description="Disordered" evidence="1">
    <location>
        <begin position="1214"/>
        <end position="1237"/>
    </location>
</feature>
<keyword evidence="4" id="KW-1185">Reference proteome</keyword>
<evidence type="ECO:0000313" key="3">
    <source>
        <dbReference type="EMBL" id="CUG92116.1"/>
    </source>
</evidence>
<proteinExistence type="predicted"/>
<gene>
    <name evidence="3" type="ORF">BSAL_35600</name>
</gene>
<dbReference type="OrthoDB" id="10250130at2759"/>
<feature type="signal peptide" evidence="2">
    <location>
        <begin position="1"/>
        <end position="19"/>
    </location>
</feature>
<feature type="compositionally biased region" description="Polar residues" evidence="1">
    <location>
        <begin position="1214"/>
        <end position="1226"/>
    </location>
</feature>
<feature type="region of interest" description="Disordered" evidence="1">
    <location>
        <begin position="1095"/>
        <end position="1121"/>
    </location>
</feature>
<organism evidence="3 4">
    <name type="scientific">Bodo saltans</name>
    <name type="common">Flagellated protozoan</name>
    <dbReference type="NCBI Taxonomy" id="75058"/>
    <lineage>
        <taxon>Eukaryota</taxon>
        <taxon>Discoba</taxon>
        <taxon>Euglenozoa</taxon>
        <taxon>Kinetoplastea</taxon>
        <taxon>Metakinetoplastina</taxon>
        <taxon>Eubodonida</taxon>
        <taxon>Bodonidae</taxon>
        <taxon>Bodo</taxon>
    </lineage>
</organism>
<dbReference type="PANTHER" id="PTHR23244">
    <property type="entry name" value="KELCH REPEAT DOMAIN"/>
    <property type="match status" value="1"/>
</dbReference>
<feature type="compositionally biased region" description="Low complexity" evidence="1">
    <location>
        <begin position="1227"/>
        <end position="1237"/>
    </location>
</feature>
<protein>
    <recommendedName>
        <fullName evidence="5">ATP pyrophosphate-lyase</fullName>
    </recommendedName>
</protein>
<evidence type="ECO:0000256" key="1">
    <source>
        <dbReference type="SAM" id="MobiDB-lite"/>
    </source>
</evidence>
<reference evidence="4" key="1">
    <citation type="submission" date="2015-09" db="EMBL/GenBank/DDBJ databases">
        <authorList>
            <consortium name="Pathogen Informatics"/>
        </authorList>
    </citation>
    <scope>NUCLEOTIDE SEQUENCE [LARGE SCALE GENOMIC DNA]</scope>
    <source>
        <strain evidence="4">Lake Konstanz</strain>
    </source>
</reference>
<evidence type="ECO:0008006" key="5">
    <source>
        <dbReference type="Google" id="ProtNLM"/>
    </source>
</evidence>
<dbReference type="PROSITE" id="PS51257">
    <property type="entry name" value="PROKAR_LIPOPROTEIN"/>
    <property type="match status" value="1"/>
</dbReference>
<keyword evidence="2" id="KW-0732">Signal</keyword>
<sequence>MRSIRLALHVALVVSLISCQQQQHTCASALTTPSYLFALCTDALTCDQYSDLAAFYILGTMQVDRGSPDDTSSSTIPSARKLAAPPANSIPTYVLYLTDQPDASSSLFFSIVAGVELAMQRTNTTAQQTMMVIQASLVTVAIQASSHLSIPYIVISSVPLPEVVTVNLEAQMVSAALANPLCRAVIQYALGGMAYVVGAVSSEMSTTGNVALMTGPFREPYVTYHAYVREGFASHCPACLLSGLYLSSQIVENATLLTEVIIDSGLIRSASIDVILMAVEFDVLLGVRTLLRSTYNVTNVTVLCVQMQRWSHQITFQAAPVFSAIVTAFNLAPSLPALQVTFSLESSVGVSVQTLCSTCISERALRTYADTTTALTTIYDTYGVNGTQTLLKLPMWGELQEVSFDGNRLIDLSSSTSSVASSSAPLWRPRLYRFSVDPFEVVPDTPFLTVAVGTSCELMEQLQLSGLSDVTECIGVVVCSRLSHLMLLAGGVTEWVAPQLQILPQASLTTWLAQSSDNVLPDCCFSVDAIDQTTFLVFGGEHATTLLPQTLNTMFLLTIPDASASVSNIKLSLDRVISATQASSLPAPRADHAHSFYLSSDGIRKLFIHGGRGDGGAILQDLWCYNIVDQTWSQLSASSTTRYLHKLVLSRRIGGDDIMVAWGGENLVPLQTLEQYSIQRNTWYPSVALPIRSTTCVASVGPLHLAFLEASKLSPCILDVVTLSYQCTTGNVASLMASTLSNAQLMCGSMKSAQNPLERVGLLVVPDTAVSSVSLALVVIPQTVCPPPYVLQTSNVTVSSSTPSPLSIATPPTATLAPPSSAYTPAEYQTICAANCPSQTFPFLAVCWPCSNKAKTNAVGLLRGASSVQLSPLAYSWTNLTVSVSSADYIAYSTAATASLVSACAPRSAAGKSEQHAQDVFVIAATACVVVIGSASLGYLVWLVRSRTFADKEFSCAPIAPPVTFILVDVHSSATLWKTDPTFHAKYLDILSVVTSEAIQHCQLYRVRRVGDAGYLIACSNVQEAIRFVQVLRQRLYAKVLDEVKTSPDSAARYAAAFISRTSNGDAISRKSLAAVIVDTTKFAVHSTSCISIRRTRHHSGKHRGSGNGAGAANNSNSSGGLESVEYDGEEVFITPSAATHCTKRGEISFTLDAVAELAKFHKESIADGEHLKVGRRDTEYSGVTLANILSMLGAPAVGGGLIGTSELQGSAVVSSQLNNTEQQQEPPNSSASPAAHSSVIHRACLNGTHIRVLKLKMLEPPRSSSNDKNCVADECGATVDPPRPGGNTSSANEDSALYLAGVASQSNDGFPSRSGGGNLVAGDASTQQVHLDVNGVSGEAAVVAGGGGVDHFGNDALMLQLDALYDYLDIGIAHPAVLSREDFSAMRTLIGFVLCSAINSLEDDQAQEQVMNELSKAFALSDSVRRSGAEELLLNSPEGRKLVFFEHLAARVLQGLEPLRVKRYLAHCTAAGKAAAALGVGDFSSTAAAGGTQ</sequence>